<organism evidence="2 3">
    <name type="scientific">Gaopeijia maritima</name>
    <dbReference type="NCBI Taxonomy" id="3119007"/>
    <lineage>
        <taxon>Bacteria</taxon>
        <taxon>Pseudomonadati</taxon>
        <taxon>Gemmatimonadota</taxon>
        <taxon>Longimicrobiia</taxon>
        <taxon>Gaopeijiales</taxon>
        <taxon>Gaopeijiaceae</taxon>
        <taxon>Gaopeijia</taxon>
    </lineage>
</organism>
<comment type="similarity">
    <text evidence="1">Belongs to the UPF0111 family.</text>
</comment>
<dbReference type="RefSeq" id="WP_405274712.1">
    <property type="nucleotide sequence ID" value="NZ_JBBHLI010000002.1"/>
</dbReference>
<sequence length="226" mass="24432">MKTTNPLAALFARSPFGPLQEHMRIVERCAQGLPPLIEALSRSDAAGAAALKADVFRLEHEADEAKNSIRSALPSTLFMPVARGDLLDLLSSQDAIADAAQDAAGLLAVGKLRFVPALAEPLGAFVGEIVEVVGKARELVERLDELVEVGFRGREADSLLEMIDEVSRRESVTDTMGSELVALLFDHEADMGPLSVVFWYESIQALGRIADEAENVGDRLRLLIAR</sequence>
<dbReference type="NCBIfam" id="TIGR00153">
    <property type="entry name" value="TIGR00153 family protein"/>
    <property type="match status" value="1"/>
</dbReference>
<dbReference type="Proteomes" id="UP001484239">
    <property type="component" value="Unassembled WGS sequence"/>
</dbReference>
<dbReference type="PANTHER" id="PTHR36536:SF3">
    <property type="entry name" value="UPF0111 PROTEIN HI_1603"/>
    <property type="match status" value="1"/>
</dbReference>
<reference evidence="2 3" key="1">
    <citation type="submission" date="2024-02" db="EMBL/GenBank/DDBJ databases">
        <title>A novel Gemmatimonadota bacterium.</title>
        <authorList>
            <person name="Du Z.-J."/>
            <person name="Ye Y.-Q."/>
        </authorList>
    </citation>
    <scope>NUCLEOTIDE SEQUENCE [LARGE SCALE GENOMIC DNA]</scope>
    <source>
        <strain evidence="2 3">DH-20</strain>
    </source>
</reference>
<gene>
    <name evidence="2" type="ORF">WI372_06080</name>
</gene>
<accession>A0ABU9E749</accession>
<dbReference type="InterPro" id="IPR018445">
    <property type="entry name" value="Put_Phosphate_transp_reg"/>
</dbReference>
<dbReference type="EMBL" id="JBBHLI010000002">
    <property type="protein sequence ID" value="MEK9500537.1"/>
    <property type="molecule type" value="Genomic_DNA"/>
</dbReference>
<dbReference type="Pfam" id="PF01865">
    <property type="entry name" value="PhoU_div"/>
    <property type="match status" value="1"/>
</dbReference>
<keyword evidence="3" id="KW-1185">Reference proteome</keyword>
<dbReference type="SUPFAM" id="SSF109755">
    <property type="entry name" value="PhoU-like"/>
    <property type="match status" value="1"/>
</dbReference>
<dbReference type="InterPro" id="IPR002727">
    <property type="entry name" value="DUF47"/>
</dbReference>
<dbReference type="Gene3D" id="1.20.58.220">
    <property type="entry name" value="Phosphate transport system protein phou homolog 2, domain 2"/>
    <property type="match status" value="1"/>
</dbReference>
<comment type="caution">
    <text evidence="2">The sequence shown here is derived from an EMBL/GenBank/DDBJ whole genome shotgun (WGS) entry which is preliminary data.</text>
</comment>
<proteinExistence type="inferred from homology"/>
<evidence type="ECO:0000313" key="2">
    <source>
        <dbReference type="EMBL" id="MEK9500537.1"/>
    </source>
</evidence>
<evidence type="ECO:0000256" key="1">
    <source>
        <dbReference type="ARBA" id="ARBA00008591"/>
    </source>
</evidence>
<dbReference type="PANTHER" id="PTHR36536">
    <property type="entry name" value="UPF0111 PROTEIN HI_1603"/>
    <property type="match status" value="1"/>
</dbReference>
<evidence type="ECO:0000313" key="3">
    <source>
        <dbReference type="Proteomes" id="UP001484239"/>
    </source>
</evidence>
<protein>
    <submittedName>
        <fullName evidence="2">TIGR00153 family protein</fullName>
    </submittedName>
</protein>
<name>A0ABU9E749_9BACT</name>
<dbReference type="InterPro" id="IPR038078">
    <property type="entry name" value="PhoU-like_sf"/>
</dbReference>